<comment type="caution">
    <text evidence="1">The sequence shown here is derived from an EMBL/GenBank/DDBJ whole genome shotgun (WGS) entry which is preliminary data.</text>
</comment>
<protein>
    <submittedName>
        <fullName evidence="1">Uncharacterized protein</fullName>
    </submittedName>
</protein>
<evidence type="ECO:0000313" key="1">
    <source>
        <dbReference type="EMBL" id="KAK1673682.1"/>
    </source>
</evidence>
<organism evidence="1 2">
    <name type="scientific">Colletotrichum godetiae</name>
    <dbReference type="NCBI Taxonomy" id="1209918"/>
    <lineage>
        <taxon>Eukaryota</taxon>
        <taxon>Fungi</taxon>
        <taxon>Dikarya</taxon>
        <taxon>Ascomycota</taxon>
        <taxon>Pezizomycotina</taxon>
        <taxon>Sordariomycetes</taxon>
        <taxon>Hypocreomycetidae</taxon>
        <taxon>Glomerellales</taxon>
        <taxon>Glomerellaceae</taxon>
        <taxon>Colletotrichum</taxon>
        <taxon>Colletotrichum acutatum species complex</taxon>
    </lineage>
</organism>
<dbReference type="AlphaFoldDB" id="A0AAJ0AJS5"/>
<dbReference type="EMBL" id="JAHMHR010000030">
    <property type="protein sequence ID" value="KAK1673682.1"/>
    <property type="molecule type" value="Genomic_DNA"/>
</dbReference>
<reference evidence="1" key="1">
    <citation type="submission" date="2021-06" db="EMBL/GenBank/DDBJ databases">
        <title>Comparative genomics, transcriptomics and evolutionary studies reveal genomic signatures of adaptation to plant cell wall in hemibiotrophic fungi.</title>
        <authorList>
            <consortium name="DOE Joint Genome Institute"/>
            <person name="Baroncelli R."/>
            <person name="Diaz J.F."/>
            <person name="Benocci T."/>
            <person name="Peng M."/>
            <person name="Battaglia E."/>
            <person name="Haridas S."/>
            <person name="Andreopoulos W."/>
            <person name="Labutti K."/>
            <person name="Pangilinan J."/>
            <person name="Floch G.L."/>
            <person name="Makela M.R."/>
            <person name="Henrissat B."/>
            <person name="Grigoriev I.V."/>
            <person name="Crouch J.A."/>
            <person name="De Vries R.P."/>
            <person name="Sukno S.A."/>
            <person name="Thon M.R."/>
        </authorList>
    </citation>
    <scope>NUCLEOTIDE SEQUENCE</scope>
    <source>
        <strain evidence="1">CBS 193.32</strain>
    </source>
</reference>
<dbReference type="GeneID" id="85457144"/>
<proteinExistence type="predicted"/>
<evidence type="ECO:0000313" key="2">
    <source>
        <dbReference type="Proteomes" id="UP001224890"/>
    </source>
</evidence>
<sequence>MVLPSIALLKTPSPAPLSDPSSGRDCESEGSSLELRLLALNNALGPLELWSTILSQAVRHVHKTMSTGKDKISVRRDRNHVTRNHHLHSLIYMPIVSINRFPGYKLLSWLAHQNAETDEIESSGRYEIVHSRKRKGVTVVCQGWIFKYIASIGGYHVNLRAEALFCPLESV</sequence>
<keyword evidence="2" id="KW-1185">Reference proteome</keyword>
<dbReference type="RefSeq" id="XP_060427685.1">
    <property type="nucleotide sequence ID" value="XM_060572618.1"/>
</dbReference>
<dbReference type="Proteomes" id="UP001224890">
    <property type="component" value="Unassembled WGS sequence"/>
</dbReference>
<accession>A0AAJ0AJS5</accession>
<name>A0AAJ0AJS5_9PEZI</name>
<gene>
    <name evidence="1" type="ORF">BDP55DRAFT_633955</name>
</gene>